<keyword evidence="1" id="KW-1133">Transmembrane helix</keyword>
<dbReference type="AlphaFoldDB" id="M7N883"/>
<accession>M7N883</accession>
<dbReference type="GeneID" id="98641920"/>
<sequence>MVKLYIIGISILLVAIIANAVAIKIGLKSWYDFIQLLSDIGLSAFRELNLWDYFWLFLGYPLTLGLGYLLGAKLYAIFF</sequence>
<keyword evidence="3" id="KW-1185">Reference proteome</keyword>
<evidence type="ECO:0000256" key="1">
    <source>
        <dbReference type="SAM" id="Phobius"/>
    </source>
</evidence>
<keyword evidence="1" id="KW-0472">Membrane</keyword>
<gene>
    <name evidence="2" type="ORF">D778_00627</name>
</gene>
<feature type="transmembrane region" description="Helical" evidence="1">
    <location>
        <begin position="53"/>
        <end position="78"/>
    </location>
</feature>
<dbReference type="Proteomes" id="UP000012024">
    <property type="component" value="Unassembled WGS sequence"/>
</dbReference>
<name>M7N883_9FLAO</name>
<organism evidence="2 3">
    <name type="scientific">Xanthomarina gelatinilytica</name>
    <dbReference type="NCBI Taxonomy" id="1137281"/>
    <lineage>
        <taxon>Bacteria</taxon>
        <taxon>Pseudomonadati</taxon>
        <taxon>Bacteroidota</taxon>
        <taxon>Flavobacteriia</taxon>
        <taxon>Flavobacteriales</taxon>
        <taxon>Flavobacteriaceae</taxon>
        <taxon>Xanthomarina</taxon>
    </lineage>
</organism>
<dbReference type="RefSeq" id="WP_007650350.1">
    <property type="nucleotide sequence ID" value="NZ_ANLA01000015.1"/>
</dbReference>
<dbReference type="InterPro" id="IPR056089">
    <property type="entry name" value="DUF7672"/>
</dbReference>
<protein>
    <submittedName>
        <fullName evidence="2">Uncharacterized protein</fullName>
    </submittedName>
</protein>
<comment type="caution">
    <text evidence="2">The sequence shown here is derived from an EMBL/GenBank/DDBJ whole genome shotgun (WGS) entry which is preliminary data.</text>
</comment>
<evidence type="ECO:0000313" key="3">
    <source>
        <dbReference type="Proteomes" id="UP000012024"/>
    </source>
</evidence>
<dbReference type="PATRIC" id="fig|1137281.3.peg.2060"/>
<dbReference type="EMBL" id="ANLA01000015">
    <property type="protein sequence ID" value="EMQ94673.1"/>
    <property type="molecule type" value="Genomic_DNA"/>
</dbReference>
<evidence type="ECO:0000313" key="2">
    <source>
        <dbReference type="EMBL" id="EMQ94673.1"/>
    </source>
</evidence>
<proteinExistence type="predicted"/>
<dbReference type="Pfam" id="PF24717">
    <property type="entry name" value="DUF7672"/>
    <property type="match status" value="1"/>
</dbReference>
<reference evidence="2 3" key="1">
    <citation type="submission" date="2012-12" db="EMBL/GenBank/DDBJ databases">
        <title>Genome assembly of Formosa sp. AK20.</title>
        <authorList>
            <person name="Kumar R."/>
            <person name="Khatri I."/>
            <person name="Vaidya B."/>
            <person name="Subramanian S."/>
            <person name="Pinnaka A."/>
        </authorList>
    </citation>
    <scope>NUCLEOTIDE SEQUENCE [LARGE SCALE GENOMIC DNA]</scope>
    <source>
        <strain evidence="2 3">AK20</strain>
    </source>
</reference>
<dbReference type="OrthoDB" id="1454609at2"/>
<keyword evidence="1" id="KW-0812">Transmembrane</keyword>